<proteinExistence type="predicted"/>
<evidence type="ECO:0000313" key="1">
    <source>
        <dbReference type="EMBL" id="MFC6018594.1"/>
    </source>
</evidence>
<evidence type="ECO:0000313" key="2">
    <source>
        <dbReference type="Proteomes" id="UP001596203"/>
    </source>
</evidence>
<protein>
    <recommendedName>
        <fullName evidence="3">WXG100 family type VII secretion target</fullName>
    </recommendedName>
</protein>
<dbReference type="EMBL" id="JBHSPR010000017">
    <property type="protein sequence ID" value="MFC6018594.1"/>
    <property type="molecule type" value="Genomic_DNA"/>
</dbReference>
<evidence type="ECO:0008006" key="3">
    <source>
        <dbReference type="Google" id="ProtNLM"/>
    </source>
</evidence>
<dbReference type="Proteomes" id="UP001596203">
    <property type="component" value="Unassembled WGS sequence"/>
</dbReference>
<organism evidence="1 2">
    <name type="scientific">Plantactinospora solaniradicis</name>
    <dbReference type="NCBI Taxonomy" id="1723736"/>
    <lineage>
        <taxon>Bacteria</taxon>
        <taxon>Bacillati</taxon>
        <taxon>Actinomycetota</taxon>
        <taxon>Actinomycetes</taxon>
        <taxon>Micromonosporales</taxon>
        <taxon>Micromonosporaceae</taxon>
        <taxon>Plantactinospora</taxon>
    </lineage>
</organism>
<gene>
    <name evidence="1" type="ORF">ACFP2T_20585</name>
</gene>
<name>A0ABW1KCB2_9ACTN</name>
<comment type="caution">
    <text evidence="1">The sequence shown here is derived from an EMBL/GenBank/DDBJ whole genome shotgun (WGS) entry which is preliminary data.</text>
</comment>
<accession>A0ABW1KCB2</accession>
<keyword evidence="2" id="KW-1185">Reference proteome</keyword>
<sequence>MTGESFAVELRSLTEFAEELAAQLTGMAQPLGQLTALTERELRLGAFGEAQSLGQRHDVARTDLQTLVTQARDAIDFAKEVTVMVNDAYQNYDSTVANAVNSVVGMTSAVTGTVTGTVTGLTGPIIGTGVERA</sequence>
<dbReference type="RefSeq" id="WP_377424232.1">
    <property type="nucleotide sequence ID" value="NZ_JBHSPR010000017.1"/>
</dbReference>
<reference evidence="2" key="1">
    <citation type="journal article" date="2019" name="Int. J. Syst. Evol. Microbiol.">
        <title>The Global Catalogue of Microorganisms (GCM) 10K type strain sequencing project: providing services to taxonomists for standard genome sequencing and annotation.</title>
        <authorList>
            <consortium name="The Broad Institute Genomics Platform"/>
            <consortium name="The Broad Institute Genome Sequencing Center for Infectious Disease"/>
            <person name="Wu L."/>
            <person name="Ma J."/>
        </authorList>
    </citation>
    <scope>NUCLEOTIDE SEQUENCE [LARGE SCALE GENOMIC DNA]</scope>
    <source>
        <strain evidence="2">ZS-35-S2</strain>
    </source>
</reference>